<evidence type="ECO:0000256" key="2">
    <source>
        <dbReference type="ARBA" id="ARBA00001946"/>
    </source>
</evidence>
<dbReference type="AlphaFoldDB" id="A0A1H7RA48"/>
<dbReference type="SFLD" id="SFLDG01135">
    <property type="entry name" value="C1.5.6:_HAD__Beta-PGM__Phospha"/>
    <property type="match status" value="1"/>
</dbReference>
<dbReference type="SUPFAM" id="SSF56784">
    <property type="entry name" value="HAD-like"/>
    <property type="match status" value="1"/>
</dbReference>
<evidence type="ECO:0000256" key="6">
    <source>
        <dbReference type="ARBA" id="ARBA00022723"/>
    </source>
</evidence>
<dbReference type="InterPro" id="IPR023214">
    <property type="entry name" value="HAD_sf"/>
</dbReference>
<evidence type="ECO:0000256" key="4">
    <source>
        <dbReference type="ARBA" id="ARBA00006171"/>
    </source>
</evidence>
<dbReference type="GO" id="GO:0005975">
    <property type="term" value="P:carbohydrate metabolic process"/>
    <property type="evidence" value="ECO:0007669"/>
    <property type="project" value="InterPro"/>
</dbReference>
<dbReference type="InterPro" id="IPR041492">
    <property type="entry name" value="HAD_2"/>
</dbReference>
<reference evidence="10 11" key="1">
    <citation type="submission" date="2016-10" db="EMBL/GenBank/DDBJ databases">
        <authorList>
            <person name="de Groot N.N."/>
        </authorList>
    </citation>
    <scope>NUCLEOTIDE SEQUENCE [LARGE SCALE GENOMIC DNA]</scope>
    <source>
        <strain evidence="10 11">JCM 19513</strain>
    </source>
</reference>
<keyword evidence="9" id="KW-0119">Carbohydrate metabolism</keyword>
<accession>A0A1H7RA48</accession>
<keyword evidence="7" id="KW-0378">Hydrolase</keyword>
<protein>
    <recommendedName>
        <fullName evidence="5">phosphoglycolate phosphatase</fullName>
        <ecNumber evidence="5">3.1.3.18</ecNumber>
    </recommendedName>
</protein>
<evidence type="ECO:0000256" key="5">
    <source>
        <dbReference type="ARBA" id="ARBA00013078"/>
    </source>
</evidence>
<dbReference type="PANTHER" id="PTHR43434:SF23">
    <property type="entry name" value="PHOSPHOGLYCOLATE PHOSPHATASE"/>
    <property type="match status" value="1"/>
</dbReference>
<dbReference type="Gene3D" id="3.40.50.1000">
    <property type="entry name" value="HAD superfamily/HAD-like"/>
    <property type="match status" value="1"/>
</dbReference>
<dbReference type="InterPro" id="IPR050155">
    <property type="entry name" value="HAD-like_hydrolase_sf"/>
</dbReference>
<name>A0A1H7RA48_9GAMM</name>
<dbReference type="Pfam" id="PF13419">
    <property type="entry name" value="HAD_2"/>
    <property type="match status" value="1"/>
</dbReference>
<dbReference type="GO" id="GO:0005829">
    <property type="term" value="C:cytosol"/>
    <property type="evidence" value="ECO:0007669"/>
    <property type="project" value="TreeGrafter"/>
</dbReference>
<dbReference type="NCBIfam" id="TIGR01509">
    <property type="entry name" value="HAD-SF-IA-v3"/>
    <property type="match status" value="1"/>
</dbReference>
<dbReference type="Proteomes" id="UP000185766">
    <property type="component" value="Unassembled WGS sequence"/>
</dbReference>
<dbReference type="RefSeq" id="WP_074869655.1">
    <property type="nucleotide sequence ID" value="NZ_FOAS01000014.1"/>
</dbReference>
<evidence type="ECO:0000313" key="11">
    <source>
        <dbReference type="Proteomes" id="UP000185766"/>
    </source>
</evidence>
<dbReference type="GO" id="GO:0008967">
    <property type="term" value="F:phosphoglycolate phosphatase activity"/>
    <property type="evidence" value="ECO:0007669"/>
    <property type="project" value="UniProtKB-EC"/>
</dbReference>
<dbReference type="NCBIfam" id="TIGR01449">
    <property type="entry name" value="PGP_bact"/>
    <property type="match status" value="1"/>
</dbReference>
<comment type="similarity">
    <text evidence="4">Belongs to the HAD-like hydrolase superfamily. CbbY/CbbZ/Gph/YieH family.</text>
</comment>
<keyword evidence="6" id="KW-0479">Metal-binding</keyword>
<dbReference type="STRING" id="1429083.GCA_001885685_03177"/>
<evidence type="ECO:0000256" key="7">
    <source>
        <dbReference type="ARBA" id="ARBA00022801"/>
    </source>
</evidence>
<dbReference type="NCBIfam" id="TIGR01549">
    <property type="entry name" value="HAD-SF-IA-v1"/>
    <property type="match status" value="1"/>
</dbReference>
<evidence type="ECO:0000256" key="8">
    <source>
        <dbReference type="ARBA" id="ARBA00022842"/>
    </source>
</evidence>
<evidence type="ECO:0000256" key="9">
    <source>
        <dbReference type="ARBA" id="ARBA00023277"/>
    </source>
</evidence>
<dbReference type="InterPro" id="IPR023198">
    <property type="entry name" value="PGP-like_dom2"/>
</dbReference>
<dbReference type="Gene3D" id="1.10.150.240">
    <property type="entry name" value="Putative phosphatase, domain 2"/>
    <property type="match status" value="1"/>
</dbReference>
<evidence type="ECO:0000313" key="10">
    <source>
        <dbReference type="EMBL" id="SEL56327.1"/>
    </source>
</evidence>
<keyword evidence="11" id="KW-1185">Reference proteome</keyword>
<comment type="catalytic activity">
    <reaction evidence="1">
        <text>2-phosphoglycolate + H2O = glycolate + phosphate</text>
        <dbReference type="Rhea" id="RHEA:14369"/>
        <dbReference type="ChEBI" id="CHEBI:15377"/>
        <dbReference type="ChEBI" id="CHEBI:29805"/>
        <dbReference type="ChEBI" id="CHEBI:43474"/>
        <dbReference type="ChEBI" id="CHEBI:58033"/>
        <dbReference type="EC" id="3.1.3.18"/>
    </reaction>
</comment>
<dbReference type="SFLD" id="SFLDG01129">
    <property type="entry name" value="C1.5:_HAD__Beta-PGM__Phosphata"/>
    <property type="match status" value="1"/>
</dbReference>
<dbReference type="InterPro" id="IPR036412">
    <property type="entry name" value="HAD-like_sf"/>
</dbReference>
<evidence type="ECO:0000256" key="1">
    <source>
        <dbReference type="ARBA" id="ARBA00000830"/>
    </source>
</evidence>
<dbReference type="NCBIfam" id="NF009696">
    <property type="entry name" value="PRK13222.1-3"/>
    <property type="match status" value="1"/>
</dbReference>
<dbReference type="SFLD" id="SFLDS00003">
    <property type="entry name" value="Haloacid_Dehalogenase"/>
    <property type="match status" value="1"/>
</dbReference>
<dbReference type="InterPro" id="IPR006439">
    <property type="entry name" value="HAD-SF_hydro_IA"/>
</dbReference>
<dbReference type="GO" id="GO:0046872">
    <property type="term" value="F:metal ion binding"/>
    <property type="evidence" value="ECO:0007669"/>
    <property type="project" value="UniProtKB-KW"/>
</dbReference>
<dbReference type="FunFam" id="3.40.50.1000:FF:000022">
    <property type="entry name" value="Phosphoglycolate phosphatase"/>
    <property type="match status" value="1"/>
</dbReference>
<sequence>MRLKAVLFDLDGTLLDTAPDFIAVTQAMRAARGLPPADEDAVRAVVSDGARAMVATAFAIDPDSDAFEPLRQDFLERYLDHCAVYSRPYAGIEELLASLEQARLHWGVVTNKPVRFAEPLMRALNLHERSAVLICPDHVARSKPDPEPLHLACTQLNIEPSEVLYVGDHVRDIEAGRAAGMRTCAVRYGYIHPEDNPGNWGADVVIDQPLDLRRVLEQALCGC</sequence>
<comment type="cofactor">
    <cofactor evidence="2">
        <name>Mg(2+)</name>
        <dbReference type="ChEBI" id="CHEBI:18420"/>
    </cofactor>
</comment>
<dbReference type="EC" id="3.1.3.18" evidence="5"/>
<comment type="pathway">
    <text evidence="3">Organic acid metabolism; glycolate biosynthesis; glycolate from 2-phosphoglycolate: step 1/1.</text>
</comment>
<dbReference type="PANTHER" id="PTHR43434">
    <property type="entry name" value="PHOSPHOGLYCOLATE PHOSPHATASE"/>
    <property type="match status" value="1"/>
</dbReference>
<dbReference type="PRINTS" id="PR00413">
    <property type="entry name" value="HADHALOGNASE"/>
</dbReference>
<evidence type="ECO:0000256" key="3">
    <source>
        <dbReference type="ARBA" id="ARBA00004818"/>
    </source>
</evidence>
<dbReference type="GO" id="GO:0006281">
    <property type="term" value="P:DNA repair"/>
    <property type="evidence" value="ECO:0007669"/>
    <property type="project" value="TreeGrafter"/>
</dbReference>
<gene>
    <name evidence="10" type="ORF">SAMN05216214_11444</name>
</gene>
<keyword evidence="8" id="KW-0460">Magnesium</keyword>
<dbReference type="EMBL" id="FOAS01000014">
    <property type="protein sequence ID" value="SEL56327.1"/>
    <property type="molecule type" value="Genomic_DNA"/>
</dbReference>
<proteinExistence type="inferred from homology"/>
<dbReference type="InterPro" id="IPR037512">
    <property type="entry name" value="PGPase_prok"/>
</dbReference>
<organism evidence="10 11">
    <name type="scientific">Atopomonas hussainii</name>
    <dbReference type="NCBI Taxonomy" id="1429083"/>
    <lineage>
        <taxon>Bacteria</taxon>
        <taxon>Pseudomonadati</taxon>
        <taxon>Pseudomonadota</taxon>
        <taxon>Gammaproteobacteria</taxon>
        <taxon>Pseudomonadales</taxon>
        <taxon>Pseudomonadaceae</taxon>
        <taxon>Atopomonas</taxon>
    </lineage>
</organism>